<protein>
    <submittedName>
        <fullName evidence="3">Uncharacterized protein</fullName>
    </submittedName>
</protein>
<keyword evidence="2" id="KW-1133">Transmembrane helix</keyword>
<feature type="region of interest" description="Disordered" evidence="1">
    <location>
        <begin position="8"/>
        <end position="50"/>
    </location>
</feature>
<evidence type="ECO:0000256" key="1">
    <source>
        <dbReference type="SAM" id="MobiDB-lite"/>
    </source>
</evidence>
<keyword evidence="2" id="KW-0812">Transmembrane</keyword>
<reference evidence="3" key="1">
    <citation type="journal article" date="2020" name="bioRxiv">
        <title>Comparative genomics of Chlamydomonas.</title>
        <authorList>
            <person name="Craig R.J."/>
            <person name="Hasan A.R."/>
            <person name="Ness R.W."/>
            <person name="Keightley P.D."/>
        </authorList>
    </citation>
    <scope>NUCLEOTIDE SEQUENCE</scope>
    <source>
        <strain evidence="3">SAG 7.73</strain>
    </source>
</reference>
<evidence type="ECO:0000313" key="3">
    <source>
        <dbReference type="EMBL" id="KAG2441812.1"/>
    </source>
</evidence>
<dbReference type="EMBL" id="JAEHOC010000005">
    <property type="protein sequence ID" value="KAG2441812.1"/>
    <property type="molecule type" value="Genomic_DNA"/>
</dbReference>
<gene>
    <name evidence="3" type="ORF">HXX76_003422</name>
</gene>
<dbReference type="OrthoDB" id="539479at2759"/>
<comment type="caution">
    <text evidence="3">The sequence shown here is derived from an EMBL/GenBank/DDBJ whole genome shotgun (WGS) entry which is preliminary data.</text>
</comment>
<sequence>MTFVLRAAAGQPNFRPRVEARRADTRTHAASSATGPASTGQSPAPGTPPSGGFPLWCVPMLLVTAAMPVYGYKKQMKIIEEARARQRAGKVVAAATAPAAKK</sequence>
<keyword evidence="2" id="KW-0472">Membrane</keyword>
<organism evidence="3 4">
    <name type="scientific">Chlamydomonas incerta</name>
    <dbReference type="NCBI Taxonomy" id="51695"/>
    <lineage>
        <taxon>Eukaryota</taxon>
        <taxon>Viridiplantae</taxon>
        <taxon>Chlorophyta</taxon>
        <taxon>core chlorophytes</taxon>
        <taxon>Chlorophyceae</taxon>
        <taxon>CS clade</taxon>
        <taxon>Chlamydomonadales</taxon>
        <taxon>Chlamydomonadaceae</taxon>
        <taxon>Chlamydomonas</taxon>
    </lineage>
</organism>
<feature type="compositionally biased region" description="Basic and acidic residues" evidence="1">
    <location>
        <begin position="16"/>
        <end position="27"/>
    </location>
</feature>
<feature type="transmembrane region" description="Helical" evidence="2">
    <location>
        <begin position="53"/>
        <end position="72"/>
    </location>
</feature>
<feature type="compositionally biased region" description="Low complexity" evidence="1">
    <location>
        <begin position="29"/>
        <end position="42"/>
    </location>
</feature>
<evidence type="ECO:0000313" key="4">
    <source>
        <dbReference type="Proteomes" id="UP000650467"/>
    </source>
</evidence>
<evidence type="ECO:0000256" key="2">
    <source>
        <dbReference type="SAM" id="Phobius"/>
    </source>
</evidence>
<name>A0A835TDP6_CHLIN</name>
<dbReference type="AlphaFoldDB" id="A0A835TDP6"/>
<proteinExistence type="predicted"/>
<keyword evidence="4" id="KW-1185">Reference proteome</keyword>
<dbReference type="Proteomes" id="UP000650467">
    <property type="component" value="Unassembled WGS sequence"/>
</dbReference>
<accession>A0A835TDP6</accession>